<evidence type="ECO:0000256" key="1">
    <source>
        <dbReference type="SAM" id="MobiDB-lite"/>
    </source>
</evidence>
<evidence type="ECO:0000313" key="3">
    <source>
        <dbReference type="Proteomes" id="UP001516023"/>
    </source>
</evidence>
<gene>
    <name evidence="2" type="ORF">HJC23_002105</name>
</gene>
<protein>
    <submittedName>
        <fullName evidence="2">Uncharacterized protein</fullName>
    </submittedName>
</protein>
<keyword evidence="3" id="KW-1185">Reference proteome</keyword>
<sequence>MSNDEYESERGSDVSTDWDDSCDVDILYSASDDNGSRFQGNNPGMELFHAKQGE</sequence>
<feature type="compositionally biased region" description="Polar residues" evidence="1">
    <location>
        <begin position="31"/>
        <end position="42"/>
    </location>
</feature>
<feature type="region of interest" description="Disordered" evidence="1">
    <location>
        <begin position="31"/>
        <end position="54"/>
    </location>
</feature>
<accession>A0ABD3P8W4</accession>
<reference evidence="2 3" key="1">
    <citation type="journal article" date="2020" name="G3 (Bethesda)">
        <title>Improved Reference Genome for Cyclotella cryptica CCMP332, a Model for Cell Wall Morphogenesis, Salinity Adaptation, and Lipid Production in Diatoms (Bacillariophyta).</title>
        <authorList>
            <person name="Roberts W.R."/>
            <person name="Downey K.M."/>
            <person name="Ruck E.C."/>
            <person name="Traller J.C."/>
            <person name="Alverson A.J."/>
        </authorList>
    </citation>
    <scope>NUCLEOTIDE SEQUENCE [LARGE SCALE GENOMIC DNA]</scope>
    <source>
        <strain evidence="2 3">CCMP332</strain>
    </source>
</reference>
<organism evidence="2 3">
    <name type="scientific">Cyclotella cryptica</name>
    <dbReference type="NCBI Taxonomy" id="29204"/>
    <lineage>
        <taxon>Eukaryota</taxon>
        <taxon>Sar</taxon>
        <taxon>Stramenopiles</taxon>
        <taxon>Ochrophyta</taxon>
        <taxon>Bacillariophyta</taxon>
        <taxon>Coscinodiscophyceae</taxon>
        <taxon>Thalassiosirophycidae</taxon>
        <taxon>Stephanodiscales</taxon>
        <taxon>Stephanodiscaceae</taxon>
        <taxon>Cyclotella</taxon>
    </lineage>
</organism>
<dbReference type="EMBL" id="JABMIG020000256">
    <property type="protein sequence ID" value="KAL3783601.1"/>
    <property type="molecule type" value="Genomic_DNA"/>
</dbReference>
<dbReference type="Proteomes" id="UP001516023">
    <property type="component" value="Unassembled WGS sequence"/>
</dbReference>
<dbReference type="AlphaFoldDB" id="A0ABD3P8W4"/>
<name>A0ABD3P8W4_9STRA</name>
<evidence type="ECO:0000313" key="2">
    <source>
        <dbReference type="EMBL" id="KAL3783601.1"/>
    </source>
</evidence>
<comment type="caution">
    <text evidence="2">The sequence shown here is derived from an EMBL/GenBank/DDBJ whole genome shotgun (WGS) entry which is preliminary data.</text>
</comment>
<proteinExistence type="predicted"/>